<dbReference type="SUPFAM" id="SSF53850">
    <property type="entry name" value="Periplasmic binding protein-like II"/>
    <property type="match status" value="1"/>
</dbReference>
<dbReference type="PROSITE" id="PS51257">
    <property type="entry name" value="PROKAR_LIPOPROTEIN"/>
    <property type="match status" value="1"/>
</dbReference>
<dbReference type="EMBL" id="VJXR01000011">
    <property type="protein sequence ID" value="TRW46274.1"/>
    <property type="molecule type" value="Genomic_DNA"/>
</dbReference>
<dbReference type="AlphaFoldDB" id="A0A552WU26"/>
<feature type="signal peptide" evidence="1">
    <location>
        <begin position="1"/>
        <end position="34"/>
    </location>
</feature>
<name>A0A552WU26_9MICO</name>
<dbReference type="PANTHER" id="PTHR43649:SF14">
    <property type="entry name" value="BLR3389 PROTEIN"/>
    <property type="match status" value="1"/>
</dbReference>
<sequence length="460" mass="48408">MSRTVRPKRVATGAAVLAATALALAACAPGSNNASDETTDAAEPAEIVTDISGLEDQTLTVWDQEVRGGQNEQIERLNAAFEEKYPNIKIDRVTQSTDDLNTTLRLALTGADAPDVTQANNSRSQMGQYVAAGQLISLDAYAEAYGWQDRFSDSVLQYTRFSEDGATWGEGSVYGLPQVGEIVGVFYSKAKLAELGLQVPETWADFEAQLQTIKDAGQTPLLLGNIEQWPALHVFGPIQGATVPTEEILTLGFGNKGASWTTEPNVEAATKIQAWATNGFFNDGFNGTDYDAAWQSLAEGGGAYLIGGSWLAADLESKMGDDVGFFAPPPVEAGQGPVTTGGTGIPFAVTSKAENPDVAAAYIDFLTSEDAAKILAETGNMPVVDTAANIPGGGVQADVFTAYGQATEKGQLLPYLDNATPTMNATIGQALQALMAGESTPQEFTKTVEADYAEFVASNG</sequence>
<protein>
    <submittedName>
        <fullName evidence="2">Extracellular solute-binding protein</fullName>
    </submittedName>
</protein>
<proteinExistence type="predicted"/>
<dbReference type="InterPro" id="IPR050490">
    <property type="entry name" value="Bact_solute-bd_prot1"/>
</dbReference>
<organism evidence="2 3">
    <name type="scientific">Georgenia yuyongxinii</name>
    <dbReference type="NCBI Taxonomy" id="2589797"/>
    <lineage>
        <taxon>Bacteria</taxon>
        <taxon>Bacillati</taxon>
        <taxon>Actinomycetota</taxon>
        <taxon>Actinomycetes</taxon>
        <taxon>Micrococcales</taxon>
        <taxon>Bogoriellaceae</taxon>
        <taxon>Georgenia</taxon>
    </lineage>
</organism>
<evidence type="ECO:0000313" key="3">
    <source>
        <dbReference type="Proteomes" id="UP000318693"/>
    </source>
</evidence>
<dbReference type="Pfam" id="PF01547">
    <property type="entry name" value="SBP_bac_1"/>
    <property type="match status" value="1"/>
</dbReference>
<dbReference type="RefSeq" id="WP_143417603.1">
    <property type="nucleotide sequence ID" value="NZ_VJXR01000011.1"/>
</dbReference>
<reference evidence="2 3" key="1">
    <citation type="submission" date="2019-07" db="EMBL/GenBank/DDBJ databases">
        <title>Georgenia wutianyii sp. nov. and Georgenia *** sp. nov. isolated from plateau pika (Ochotona curzoniae) in the Qinghai-Tibet plateau of China.</title>
        <authorList>
            <person name="Tian Z."/>
        </authorList>
    </citation>
    <scope>NUCLEOTIDE SEQUENCE [LARGE SCALE GENOMIC DNA]</scope>
    <source>
        <strain evidence="2 3">Z446</strain>
    </source>
</reference>
<accession>A0A552WU26</accession>
<dbReference type="InterPro" id="IPR006059">
    <property type="entry name" value="SBP"/>
</dbReference>
<evidence type="ECO:0000313" key="2">
    <source>
        <dbReference type="EMBL" id="TRW46274.1"/>
    </source>
</evidence>
<keyword evidence="3" id="KW-1185">Reference proteome</keyword>
<keyword evidence="1" id="KW-0732">Signal</keyword>
<comment type="caution">
    <text evidence="2">The sequence shown here is derived from an EMBL/GenBank/DDBJ whole genome shotgun (WGS) entry which is preliminary data.</text>
</comment>
<dbReference type="Gene3D" id="3.40.190.10">
    <property type="entry name" value="Periplasmic binding protein-like II"/>
    <property type="match status" value="2"/>
</dbReference>
<dbReference type="PANTHER" id="PTHR43649">
    <property type="entry name" value="ARABINOSE-BINDING PROTEIN-RELATED"/>
    <property type="match status" value="1"/>
</dbReference>
<evidence type="ECO:0000256" key="1">
    <source>
        <dbReference type="SAM" id="SignalP"/>
    </source>
</evidence>
<feature type="chain" id="PRO_5022176240" evidence="1">
    <location>
        <begin position="35"/>
        <end position="460"/>
    </location>
</feature>
<dbReference type="Proteomes" id="UP000318693">
    <property type="component" value="Unassembled WGS sequence"/>
</dbReference>
<gene>
    <name evidence="2" type="ORF">FJ693_05920</name>
</gene>